<feature type="domain" description="BHLH" evidence="7">
    <location>
        <begin position="448"/>
        <end position="497"/>
    </location>
</feature>
<keyword evidence="4" id="KW-0804">Transcription</keyword>
<keyword evidence="5" id="KW-0539">Nucleus</keyword>
<dbReference type="GO" id="GO:0046983">
    <property type="term" value="F:protein dimerization activity"/>
    <property type="evidence" value="ECO:0007669"/>
    <property type="project" value="InterPro"/>
</dbReference>
<sequence length="707" mass="75334">MMSLPDFHSVLKGKRDSGQPKTTNCSLAPSPLMPEHEFVELLWENGHVVMQGQSNRNKKGSFPNDFPSLSGKAKEEEAGVAVAPKASRQRAANMVGNDLQTTGPPGQMGLNGQDDELVPWLNCPIDDYCSEFLYEFSGVNLNSPSSVVPTERIGSFGQAARDTHGVGNGYGSGAPAGSPEPCRMGNSHLLQPSQRCQDFSPSGRLKEVDPTMCGAHQGTSGGELPPATMQRPDPTTSNLLLPNRSTPLMNFSHFSRPVAMAKANLLGVDRVRGSEKASNVAGGNLMKSTAIESASCLKSASAFHGPLTSVKAKADSNPPVQPSQLMAFVEHSGPICQEDAVKDSGHRNRTDASSNRKFPNHMKYQGPDLYGIEKHETAWKHREPVIASSSVCSANDDGAASDDVKNKAKWKCQEGDASENPSEHDLEDDSTGIKKSVTGQSTSKKRSRAAEVHNLSERRRRDRINEKMRALQELIPNCNKVDKASMLDEAIEYLKTLQMQVQIMSMGGGLYGPPMMLSTGMQHIHPPHMGSFSPMGVGMGMGMGLGFGMGMLDMIGSPLVSMPRMHGPQYACGPIPGTAGLHGMPGSTGLQIFGIPGQAFPMSMPHPPPFVPLTGVSATVNPASEAQTGEIGQVQASNSAPPNSKDQQLNNLEQAAKTSTDDMKAESSRQANRECFLLPSVLGIGNQPPNVGSREAVDSGSGTHLPP</sequence>
<evidence type="ECO:0000256" key="4">
    <source>
        <dbReference type="ARBA" id="ARBA00023163"/>
    </source>
</evidence>
<dbReference type="InterPro" id="IPR036638">
    <property type="entry name" value="HLH_DNA-bd_sf"/>
</dbReference>
<dbReference type="EMBL" id="GDJX01020000">
    <property type="protein sequence ID" value="JAT47936.1"/>
    <property type="molecule type" value="Transcribed_RNA"/>
</dbReference>
<proteinExistence type="inferred from homology"/>
<keyword evidence="3" id="KW-0805">Transcription regulation</keyword>
<dbReference type="AlphaFoldDB" id="A0A1D1Y1X0"/>
<evidence type="ECO:0000259" key="7">
    <source>
        <dbReference type="PROSITE" id="PS50888"/>
    </source>
</evidence>
<dbReference type="InterPro" id="IPR011598">
    <property type="entry name" value="bHLH_dom"/>
</dbReference>
<feature type="compositionally biased region" description="Basic and acidic residues" evidence="6">
    <location>
        <begin position="448"/>
        <end position="461"/>
    </location>
</feature>
<evidence type="ECO:0000313" key="9">
    <source>
        <dbReference type="EMBL" id="JAT48624.1"/>
    </source>
</evidence>
<comment type="similarity">
    <text evidence="2">Belongs to the bHLH protein family.</text>
</comment>
<evidence type="ECO:0000256" key="6">
    <source>
        <dbReference type="SAM" id="MobiDB-lite"/>
    </source>
</evidence>
<comment type="subcellular location">
    <subcellularLocation>
        <location evidence="1">Nucleus</location>
    </subcellularLocation>
</comment>
<dbReference type="PANTHER" id="PTHR46807">
    <property type="entry name" value="TRANSCRIPTION FACTOR PIF3"/>
    <property type="match status" value="1"/>
</dbReference>
<evidence type="ECO:0000313" key="8">
    <source>
        <dbReference type="EMBL" id="JAT47936.1"/>
    </source>
</evidence>
<gene>
    <name evidence="9" type="primary">PIF3_0</name>
    <name evidence="8" type="synonym">PIF3_7</name>
    <name evidence="9" type="ORF">g.56504</name>
    <name evidence="8" type="ORF">g.56505</name>
</gene>
<evidence type="ECO:0000256" key="3">
    <source>
        <dbReference type="ARBA" id="ARBA00023015"/>
    </source>
</evidence>
<dbReference type="Pfam" id="PF00010">
    <property type="entry name" value="HLH"/>
    <property type="match status" value="1"/>
</dbReference>
<dbReference type="CDD" id="cd11445">
    <property type="entry name" value="bHLH_AtPIF_like"/>
    <property type="match status" value="1"/>
</dbReference>
<protein>
    <submittedName>
        <fullName evidence="9">Transcription factor PIF3</fullName>
    </submittedName>
</protein>
<feature type="compositionally biased region" description="Basic and acidic residues" evidence="6">
    <location>
        <begin position="339"/>
        <end position="350"/>
    </location>
</feature>
<feature type="region of interest" description="Disordered" evidence="6">
    <location>
        <begin position="410"/>
        <end position="461"/>
    </location>
</feature>
<dbReference type="SMART" id="SM00353">
    <property type="entry name" value="HLH"/>
    <property type="match status" value="1"/>
</dbReference>
<dbReference type="PANTHER" id="PTHR46807:SF1">
    <property type="entry name" value="TRANSCRIPTION FACTOR PIF3"/>
    <property type="match status" value="1"/>
</dbReference>
<feature type="region of interest" description="Disordered" evidence="6">
    <location>
        <begin position="1"/>
        <end position="30"/>
    </location>
</feature>
<reference evidence="9" key="1">
    <citation type="submission" date="2015-07" db="EMBL/GenBank/DDBJ databases">
        <title>Transcriptome Assembly of Anthurium amnicola.</title>
        <authorList>
            <person name="Suzuki J."/>
        </authorList>
    </citation>
    <scope>NUCLEOTIDE SEQUENCE</scope>
</reference>
<accession>A0A1D1Y1X0</accession>
<organism evidence="9">
    <name type="scientific">Anthurium amnicola</name>
    <dbReference type="NCBI Taxonomy" id="1678845"/>
    <lineage>
        <taxon>Eukaryota</taxon>
        <taxon>Viridiplantae</taxon>
        <taxon>Streptophyta</taxon>
        <taxon>Embryophyta</taxon>
        <taxon>Tracheophyta</taxon>
        <taxon>Spermatophyta</taxon>
        <taxon>Magnoliopsida</taxon>
        <taxon>Liliopsida</taxon>
        <taxon>Araceae</taxon>
        <taxon>Pothoideae</taxon>
        <taxon>Potheae</taxon>
        <taxon>Anthurium</taxon>
    </lineage>
</organism>
<evidence type="ECO:0000256" key="1">
    <source>
        <dbReference type="ARBA" id="ARBA00004123"/>
    </source>
</evidence>
<dbReference type="EMBL" id="GDJX01019312">
    <property type="protein sequence ID" value="JAT48624.1"/>
    <property type="molecule type" value="Transcribed_RNA"/>
</dbReference>
<feature type="region of interest" description="Disordered" evidence="6">
    <location>
        <begin position="682"/>
        <end position="707"/>
    </location>
</feature>
<evidence type="ECO:0000256" key="5">
    <source>
        <dbReference type="ARBA" id="ARBA00023242"/>
    </source>
</evidence>
<name>A0A1D1Y1X0_9ARAE</name>
<evidence type="ECO:0000256" key="2">
    <source>
        <dbReference type="ARBA" id="ARBA00005510"/>
    </source>
</evidence>
<dbReference type="Gene3D" id="4.10.280.10">
    <property type="entry name" value="Helix-loop-helix DNA-binding domain"/>
    <property type="match status" value="1"/>
</dbReference>
<dbReference type="GO" id="GO:0005634">
    <property type="term" value="C:nucleus"/>
    <property type="evidence" value="ECO:0007669"/>
    <property type="project" value="UniProtKB-SubCell"/>
</dbReference>
<dbReference type="InterPro" id="IPR047265">
    <property type="entry name" value="PIF1-like_bHLH"/>
</dbReference>
<dbReference type="SUPFAM" id="SSF47459">
    <property type="entry name" value="HLH, helix-loop-helix DNA-binding domain"/>
    <property type="match status" value="1"/>
</dbReference>
<dbReference type="PROSITE" id="PS50888">
    <property type="entry name" value="BHLH"/>
    <property type="match status" value="1"/>
</dbReference>
<dbReference type="GO" id="GO:0003700">
    <property type="term" value="F:DNA-binding transcription factor activity"/>
    <property type="evidence" value="ECO:0007669"/>
    <property type="project" value="InterPro"/>
</dbReference>
<dbReference type="InterPro" id="IPR044273">
    <property type="entry name" value="PIF3-like"/>
</dbReference>
<dbReference type="FunFam" id="4.10.280.10:FF:000004">
    <property type="entry name" value="Basic helix-loop-helix transcription factor"/>
    <property type="match status" value="1"/>
</dbReference>
<feature type="region of interest" description="Disordered" evidence="6">
    <location>
        <begin position="338"/>
        <end position="367"/>
    </location>
</feature>